<accession>A0A936Z6C4</accession>
<keyword evidence="5" id="KW-1185">Reference proteome</keyword>
<dbReference type="PANTHER" id="PTHR45138:SF9">
    <property type="entry name" value="DIGUANYLATE CYCLASE DGCM-RELATED"/>
    <property type="match status" value="1"/>
</dbReference>
<protein>
    <recommendedName>
        <fullName evidence="1">diguanylate cyclase</fullName>
        <ecNumber evidence="1">2.7.7.65</ecNumber>
    </recommendedName>
</protein>
<dbReference type="PANTHER" id="PTHR45138">
    <property type="entry name" value="REGULATORY COMPONENTS OF SENSORY TRANSDUCTION SYSTEM"/>
    <property type="match status" value="1"/>
</dbReference>
<evidence type="ECO:0000313" key="5">
    <source>
        <dbReference type="Proteomes" id="UP000605848"/>
    </source>
</evidence>
<dbReference type="AlphaFoldDB" id="A0A936Z6C4"/>
<sequence>MTSLPFDPDDEALRCLVEALTESGQAVSIFDAEDHLRYANKTYQGMFLGDYDGPLTFDGIIRHAHRNGLGVRIDDGDVEAFLARTRGRRRSVHRKSFETDLLDGRWFWIDHTVLPNGWVLSVGADITALKKNEKSLRQAHEAALKASRTDQLTGLPNRRHILGLLDEALAAHEGTGSVLCVAVIDIDRFKAINDSYGHEAGDAVLEHFARTCRERVRAQDHLGRTGGEEFLLLLPDVGIEGAVRIVDRIRDGFPSAVLGHGELELPCTFSAGVTEALPDDDRSSILRRADRALYAAKAAGRNQTRIGLEAKR</sequence>
<organism evidence="4 5">
    <name type="scientific">Microvirga aerilata</name>
    <dbReference type="NCBI Taxonomy" id="670292"/>
    <lineage>
        <taxon>Bacteria</taxon>
        <taxon>Pseudomonadati</taxon>
        <taxon>Pseudomonadota</taxon>
        <taxon>Alphaproteobacteria</taxon>
        <taxon>Hyphomicrobiales</taxon>
        <taxon>Methylobacteriaceae</taxon>
        <taxon>Microvirga</taxon>
    </lineage>
</organism>
<dbReference type="GO" id="GO:0052621">
    <property type="term" value="F:diguanylate cyclase activity"/>
    <property type="evidence" value="ECO:0007669"/>
    <property type="project" value="UniProtKB-EC"/>
</dbReference>
<dbReference type="InterPro" id="IPR043128">
    <property type="entry name" value="Rev_trsase/Diguanyl_cyclase"/>
</dbReference>
<evidence type="ECO:0000313" key="4">
    <source>
        <dbReference type="EMBL" id="MBL0404058.1"/>
    </source>
</evidence>
<dbReference type="EC" id="2.7.7.65" evidence="1"/>
<dbReference type="SMART" id="SM00267">
    <property type="entry name" value="GGDEF"/>
    <property type="match status" value="1"/>
</dbReference>
<gene>
    <name evidence="4" type="ORF">JKG68_08790</name>
</gene>
<dbReference type="InterPro" id="IPR029787">
    <property type="entry name" value="Nucleotide_cyclase"/>
</dbReference>
<dbReference type="InterPro" id="IPR000160">
    <property type="entry name" value="GGDEF_dom"/>
</dbReference>
<dbReference type="NCBIfam" id="TIGR00254">
    <property type="entry name" value="GGDEF"/>
    <property type="match status" value="1"/>
</dbReference>
<evidence type="ECO:0000256" key="2">
    <source>
        <dbReference type="ARBA" id="ARBA00034247"/>
    </source>
</evidence>
<name>A0A936Z6C4_9HYPH</name>
<dbReference type="FunFam" id="3.30.70.270:FF:000001">
    <property type="entry name" value="Diguanylate cyclase domain protein"/>
    <property type="match status" value="1"/>
</dbReference>
<comment type="caution">
    <text evidence="4">The sequence shown here is derived from an EMBL/GenBank/DDBJ whole genome shotgun (WGS) entry which is preliminary data.</text>
</comment>
<reference evidence="4" key="1">
    <citation type="submission" date="2021-01" db="EMBL/GenBank/DDBJ databases">
        <title>Microvirga sp.</title>
        <authorList>
            <person name="Kim M.K."/>
        </authorList>
    </citation>
    <scope>NUCLEOTIDE SEQUENCE</scope>
    <source>
        <strain evidence="4">5420S-16</strain>
    </source>
</reference>
<dbReference type="RefSeq" id="WP_202058256.1">
    <property type="nucleotide sequence ID" value="NZ_JAEQMY010000009.1"/>
</dbReference>
<dbReference type="Pfam" id="PF00990">
    <property type="entry name" value="GGDEF"/>
    <property type="match status" value="1"/>
</dbReference>
<dbReference type="InterPro" id="IPR050469">
    <property type="entry name" value="Diguanylate_Cyclase"/>
</dbReference>
<proteinExistence type="predicted"/>
<feature type="domain" description="GGDEF" evidence="3">
    <location>
        <begin position="177"/>
        <end position="309"/>
    </location>
</feature>
<comment type="catalytic activity">
    <reaction evidence="2">
        <text>2 GTP = 3',3'-c-di-GMP + 2 diphosphate</text>
        <dbReference type="Rhea" id="RHEA:24898"/>
        <dbReference type="ChEBI" id="CHEBI:33019"/>
        <dbReference type="ChEBI" id="CHEBI:37565"/>
        <dbReference type="ChEBI" id="CHEBI:58805"/>
        <dbReference type="EC" id="2.7.7.65"/>
    </reaction>
</comment>
<dbReference type="Gene3D" id="3.30.70.270">
    <property type="match status" value="1"/>
</dbReference>
<evidence type="ECO:0000256" key="1">
    <source>
        <dbReference type="ARBA" id="ARBA00012528"/>
    </source>
</evidence>
<dbReference type="SUPFAM" id="SSF55073">
    <property type="entry name" value="Nucleotide cyclase"/>
    <property type="match status" value="1"/>
</dbReference>
<evidence type="ECO:0000259" key="3">
    <source>
        <dbReference type="PROSITE" id="PS50887"/>
    </source>
</evidence>
<dbReference type="PROSITE" id="PS50887">
    <property type="entry name" value="GGDEF"/>
    <property type="match status" value="1"/>
</dbReference>
<dbReference type="Proteomes" id="UP000605848">
    <property type="component" value="Unassembled WGS sequence"/>
</dbReference>
<dbReference type="EMBL" id="JAEQMY010000009">
    <property type="protein sequence ID" value="MBL0404058.1"/>
    <property type="molecule type" value="Genomic_DNA"/>
</dbReference>
<dbReference type="Pfam" id="PF12860">
    <property type="entry name" value="PAS_7"/>
    <property type="match status" value="1"/>
</dbReference>
<dbReference type="CDD" id="cd01949">
    <property type="entry name" value="GGDEF"/>
    <property type="match status" value="1"/>
</dbReference>